<keyword evidence="2" id="KW-0813">Transport</keyword>
<protein>
    <submittedName>
        <fullName evidence="7">Uncharacterized protein</fullName>
    </submittedName>
</protein>
<dbReference type="OrthoDB" id="3900342at2759"/>
<feature type="transmembrane region" description="Helical" evidence="6">
    <location>
        <begin position="80"/>
        <end position="99"/>
    </location>
</feature>
<dbReference type="Proteomes" id="UP000622797">
    <property type="component" value="Unassembled WGS sequence"/>
</dbReference>
<dbReference type="AlphaFoldDB" id="A0A8H4UA55"/>
<feature type="transmembrane region" description="Helical" evidence="6">
    <location>
        <begin position="205"/>
        <end position="224"/>
    </location>
</feature>
<proteinExistence type="predicted"/>
<comment type="caution">
    <text evidence="7">The sequence shown here is derived from an EMBL/GenBank/DDBJ whole genome shotgun (WGS) entry which is preliminary data.</text>
</comment>
<feature type="transmembrane region" description="Helical" evidence="6">
    <location>
        <begin position="420"/>
        <end position="438"/>
    </location>
</feature>
<keyword evidence="8" id="KW-1185">Reference proteome</keyword>
<evidence type="ECO:0000313" key="8">
    <source>
        <dbReference type="Proteomes" id="UP000622797"/>
    </source>
</evidence>
<dbReference type="PANTHER" id="PTHR45649">
    <property type="entry name" value="AMINO-ACID PERMEASE BAT1"/>
    <property type="match status" value="1"/>
</dbReference>
<feature type="transmembrane region" description="Helical" evidence="6">
    <location>
        <begin position="444"/>
        <end position="465"/>
    </location>
</feature>
<organism evidence="7 8">
    <name type="scientific">Fusarium sarcochroum</name>
    <dbReference type="NCBI Taxonomy" id="1208366"/>
    <lineage>
        <taxon>Eukaryota</taxon>
        <taxon>Fungi</taxon>
        <taxon>Dikarya</taxon>
        <taxon>Ascomycota</taxon>
        <taxon>Pezizomycotina</taxon>
        <taxon>Sordariomycetes</taxon>
        <taxon>Hypocreomycetidae</taxon>
        <taxon>Hypocreales</taxon>
        <taxon>Nectriaceae</taxon>
        <taxon>Fusarium</taxon>
        <taxon>Fusarium lateritium species complex</taxon>
    </lineage>
</organism>
<dbReference type="EMBL" id="JABEXW010000056">
    <property type="protein sequence ID" value="KAF4972479.1"/>
    <property type="molecule type" value="Genomic_DNA"/>
</dbReference>
<sequence length="1265" mass="141761">MGLTKTSHHLHSHEGPSKPISVRVAYKYLLQHYEIHMEVEKISGGVLEKGDVNEGDSTTITEQGSLVNASGHTDQLTRQYGLVGLTGIAVTVNNAWVVLGSSISVSILSGGISGVIYGLIVAVFYYTFIGLSLAELSSSCPSSGGVYHWATLAAGPKWGRVTGFYTGWVNFYGWMFGLASLVQVAANAGVQCYATLTPDFSPSAWHVYVAYLIVTWLSTFMVIFSNRLVPYTQKLGLFLVIAGGLVTIIIVAVMPSRHASNHSVWNSFHENNLTGWNDGVAFMVGVLNGAFTIGTLDAITHMAEETTDPKRDLPRAIFLQISIGGVYALAFAIVLGYAISDLSVLQGNSNTFPLAGIYHQATGSPAVTFALLFIILLSSLCCVIGTVLTNSRTYWALARDEAVPFSRCFSRVNTRLGTPWESTLFVAVVASGIGAIPLGSPVGFSNLTGSFITLTTFSYSIPIASNLLSGRKRFIPGPFHLKTIGFFINGLTLLLIILFDLFFCFPVALPFDATTMNYNSVILFGVCVITTVWWLISAMKYYRGPSFHHIYPEVAKYLATVAPKVEKALMAEILGLASSIITIVGVAGKLGTSTVRLKRLWDEVQDVPASIRKCIEQLDLLAPAIEEMDIEFRKTRDMVQQDSAAKRSLDYSRKAVETLETMVRDMEKHINSERKSKRLLAQLKVRIKKEVIEEHQQQLNFTLQLVSLSQQTYLIALSRAQPGVIISEIKSWQESERQQQLSSGPKDEIQFLDPMGTEYQQDSDGYSLDAFMTPRSAWWPAKKFIPWQDAGSLGRLSYQSHELLEDTVFSHGLTKTRVHQLRLQLPWWMIRKTWDFQVLRASGGWTIQLRNWTTRPDNSNIFDLVIDGKTDQVIRAIANNEASLYDRTSSELVKVLNSMGLSIADIKPAFLFVGLKFWSLSQANMAQAMEFGQVLTTESGFFTRVGNRDMVDDCVWEESLFWNAVCSVKGFWKLVFGIQNNTNGLAGLCNWNRTNPEVPLELLVDHSVSAASFRQPPLSSRRCLRSFSWQYFHAFLNQDISVRDWRLLARELFVGAFPEGSTFPQNWQSPDIIGIITELWQRQFALRPFEEWLKIVLKMWLEDLAEAGVSLKEYIRSEAIYRRGHGSTSRYWFREEFDHPLRLYTGMRLSESGPSLILQSFGKAPDDWVFSWDPCVEELSGEFWTAITYPQITMPGAWVDDVDDGRKDNRPECQMRKNNLCGVRFLEAHEQVWRKAEKPPKVRGMGSCWTDEDLARYNCELGKAS</sequence>
<dbReference type="Gene3D" id="1.20.1740.10">
    <property type="entry name" value="Amino acid/polyamine transporter I"/>
    <property type="match status" value="1"/>
</dbReference>
<reference evidence="7" key="1">
    <citation type="journal article" date="2020" name="BMC Genomics">
        <title>Correction to: Identification and distribution of gene clusters required for synthesis of sphingolipid metabolism inhibitors in diverse species of the filamentous fungus Fusarium.</title>
        <authorList>
            <person name="Kim H.S."/>
            <person name="Lohmar J.M."/>
            <person name="Busman M."/>
            <person name="Brown D.W."/>
            <person name="Naumann T.A."/>
            <person name="Divon H.H."/>
            <person name="Lysoe E."/>
            <person name="Uhlig S."/>
            <person name="Proctor R.H."/>
        </authorList>
    </citation>
    <scope>NUCLEOTIDE SEQUENCE</scope>
    <source>
        <strain evidence="7">NRRL 20472</strain>
    </source>
</reference>
<evidence type="ECO:0000256" key="5">
    <source>
        <dbReference type="ARBA" id="ARBA00023136"/>
    </source>
</evidence>
<evidence type="ECO:0000256" key="3">
    <source>
        <dbReference type="ARBA" id="ARBA00022692"/>
    </source>
</evidence>
<evidence type="ECO:0000256" key="4">
    <source>
        <dbReference type="ARBA" id="ARBA00022989"/>
    </source>
</evidence>
<keyword evidence="3 6" id="KW-0812">Transmembrane</keyword>
<dbReference type="InterPro" id="IPR002293">
    <property type="entry name" value="AA/rel_permease1"/>
</dbReference>
<dbReference type="PANTHER" id="PTHR45649:SF27">
    <property type="entry name" value="CHOLINE TRANSPORTER (EUROFUNG)"/>
    <property type="match status" value="1"/>
</dbReference>
<feature type="transmembrane region" description="Helical" evidence="6">
    <location>
        <begin position="366"/>
        <end position="389"/>
    </location>
</feature>
<evidence type="ECO:0000256" key="6">
    <source>
        <dbReference type="SAM" id="Phobius"/>
    </source>
</evidence>
<feature type="transmembrane region" description="Helical" evidence="6">
    <location>
        <begin position="105"/>
        <end position="128"/>
    </location>
</feature>
<feature type="transmembrane region" description="Helical" evidence="6">
    <location>
        <begin position="573"/>
        <end position="591"/>
    </location>
</feature>
<dbReference type="Pfam" id="PF13520">
    <property type="entry name" value="AA_permease_2"/>
    <property type="match status" value="1"/>
</dbReference>
<dbReference type="GO" id="GO:0016020">
    <property type="term" value="C:membrane"/>
    <property type="evidence" value="ECO:0007669"/>
    <property type="project" value="UniProtKB-SubCell"/>
</dbReference>
<keyword evidence="4 6" id="KW-1133">Transmembrane helix</keyword>
<feature type="transmembrane region" description="Helical" evidence="6">
    <location>
        <begin position="236"/>
        <end position="255"/>
    </location>
</feature>
<reference evidence="7" key="2">
    <citation type="submission" date="2020-05" db="EMBL/GenBank/DDBJ databases">
        <authorList>
            <person name="Kim H.-S."/>
            <person name="Proctor R.H."/>
            <person name="Brown D.W."/>
        </authorList>
    </citation>
    <scope>NUCLEOTIDE SEQUENCE</scope>
    <source>
        <strain evidence="7">NRRL 20472</strain>
    </source>
</reference>
<gene>
    <name evidence="7" type="ORF">FSARC_951</name>
</gene>
<feature type="transmembrane region" description="Helical" evidence="6">
    <location>
        <begin position="317"/>
        <end position="339"/>
    </location>
</feature>
<dbReference type="GO" id="GO:0022857">
    <property type="term" value="F:transmembrane transporter activity"/>
    <property type="evidence" value="ECO:0007669"/>
    <property type="project" value="InterPro"/>
</dbReference>
<accession>A0A8H4UA55</accession>
<evidence type="ECO:0000256" key="2">
    <source>
        <dbReference type="ARBA" id="ARBA00022448"/>
    </source>
</evidence>
<feature type="transmembrane region" description="Helical" evidence="6">
    <location>
        <begin position="521"/>
        <end position="542"/>
    </location>
</feature>
<feature type="transmembrane region" description="Helical" evidence="6">
    <location>
        <begin position="275"/>
        <end position="296"/>
    </location>
</feature>
<feature type="transmembrane region" description="Helical" evidence="6">
    <location>
        <begin position="486"/>
        <end position="509"/>
    </location>
</feature>
<keyword evidence="5 6" id="KW-0472">Membrane</keyword>
<feature type="transmembrane region" description="Helical" evidence="6">
    <location>
        <begin position="165"/>
        <end position="185"/>
    </location>
</feature>
<evidence type="ECO:0000313" key="7">
    <source>
        <dbReference type="EMBL" id="KAF4972479.1"/>
    </source>
</evidence>
<comment type="subcellular location">
    <subcellularLocation>
        <location evidence="1">Membrane</location>
        <topology evidence="1">Multi-pass membrane protein</topology>
    </subcellularLocation>
</comment>
<evidence type="ECO:0000256" key="1">
    <source>
        <dbReference type="ARBA" id="ARBA00004141"/>
    </source>
</evidence>
<name>A0A8H4UA55_9HYPO</name>